<dbReference type="PANTHER" id="PTHR42693:SF53">
    <property type="entry name" value="ENDO-4-O-SULFATASE"/>
    <property type="match status" value="1"/>
</dbReference>
<protein>
    <submittedName>
        <fullName evidence="6">Arylsulfatase</fullName>
    </submittedName>
</protein>
<sequence length="518" mass="58183">MISFKKSSSLKISTIVISTLFYTACYAQNISEKAVEKPNIIYILADDLGIGDVQVFNKNGKIKTPNLDQLALEGMRFTDAHTSSSVCTPTRYGIMTGRYNWRTTLKKGVLNGTSKALIPKNRTTVASLLKKQGYDTAFIGKWHLGWDWAEKPNVKGKDSYDFSKPVSHTPNDLGFDYAYGICGSLDMAPYIYVENSKPTAKSETIANGNKGYGFWRKGPVADDFEHEQVLPNFINRSVKYIESKKNSKKPFFLYVPLPSPHTPILPTKEFQGKSGLNPYGDFVMMVDAYVGKIFDIVKAQGMENNTLIIFTSDNGTSGKANFKALKDKGHDPSAGYRGLKATIFEGGHRVPFIAKWTGVIKPNTISNQTICTTDFMATCADIVNYKLQNNEGEDSFSMLPILKNEIIHGDFREATVHHSSGGFFSIRKGPWKLIFCKDDGGYKELKNSSEIKGLEYQLYNLENDPSEKNNLYTENVIKYKELKNLLKKYIKEGRSTPGKVQQNDIIDFEWTQINSIMQ</sequence>
<dbReference type="PROSITE" id="PS00149">
    <property type="entry name" value="SULFATASE_2"/>
    <property type="match status" value="1"/>
</dbReference>
<name>A0A1B1Y3E8_9FLAO</name>
<dbReference type="RefSeq" id="WP_068824396.1">
    <property type="nucleotide sequence ID" value="NZ_CP014224.1"/>
</dbReference>
<comment type="similarity">
    <text evidence="1">Belongs to the sulfatase family.</text>
</comment>
<proteinExistence type="inferred from homology"/>
<dbReference type="Proteomes" id="UP000092967">
    <property type="component" value="Chromosome"/>
</dbReference>
<dbReference type="GO" id="GO:0046872">
    <property type="term" value="F:metal ion binding"/>
    <property type="evidence" value="ECO:0007669"/>
    <property type="project" value="UniProtKB-KW"/>
</dbReference>
<feature type="domain" description="Sulfatase N-terminal" evidence="5">
    <location>
        <begin position="38"/>
        <end position="384"/>
    </location>
</feature>
<dbReference type="AlphaFoldDB" id="A0A1B1Y3E8"/>
<evidence type="ECO:0000256" key="3">
    <source>
        <dbReference type="ARBA" id="ARBA00022801"/>
    </source>
</evidence>
<evidence type="ECO:0000313" key="6">
    <source>
        <dbReference type="EMBL" id="ANW95294.1"/>
    </source>
</evidence>
<dbReference type="InterPro" id="IPR024607">
    <property type="entry name" value="Sulfatase_CS"/>
</dbReference>
<dbReference type="InterPro" id="IPR050738">
    <property type="entry name" value="Sulfatase"/>
</dbReference>
<evidence type="ECO:0000256" key="2">
    <source>
        <dbReference type="ARBA" id="ARBA00022723"/>
    </source>
</evidence>
<dbReference type="PANTHER" id="PTHR42693">
    <property type="entry name" value="ARYLSULFATASE FAMILY MEMBER"/>
    <property type="match status" value="1"/>
</dbReference>
<dbReference type="Pfam" id="PF00884">
    <property type="entry name" value="Sulfatase"/>
    <property type="match status" value="1"/>
</dbReference>
<dbReference type="STRING" id="1790137.AXE80_02885"/>
<keyword evidence="2" id="KW-0479">Metal-binding</keyword>
<dbReference type="InterPro" id="IPR000917">
    <property type="entry name" value="Sulfatase_N"/>
</dbReference>
<keyword evidence="3" id="KW-0378">Hydrolase</keyword>
<keyword evidence="7" id="KW-1185">Reference proteome</keyword>
<evidence type="ECO:0000256" key="1">
    <source>
        <dbReference type="ARBA" id="ARBA00008779"/>
    </source>
</evidence>
<dbReference type="PROSITE" id="PS00523">
    <property type="entry name" value="SULFATASE_1"/>
    <property type="match status" value="1"/>
</dbReference>
<gene>
    <name evidence="6" type="ORF">AXE80_02885</name>
</gene>
<evidence type="ECO:0000256" key="4">
    <source>
        <dbReference type="ARBA" id="ARBA00022837"/>
    </source>
</evidence>
<dbReference type="GO" id="GO:0004065">
    <property type="term" value="F:arylsulfatase activity"/>
    <property type="evidence" value="ECO:0007669"/>
    <property type="project" value="TreeGrafter"/>
</dbReference>
<accession>A0A1B1Y3E8</accession>
<reference evidence="6 7" key="1">
    <citation type="submission" date="2016-02" db="EMBL/GenBank/DDBJ databases">
        <authorList>
            <person name="Wen L."/>
            <person name="He K."/>
            <person name="Yang H."/>
        </authorList>
    </citation>
    <scope>NUCLEOTIDE SEQUENCE [LARGE SCALE GENOMIC DNA]</scope>
    <source>
        <strain evidence="6 7">CZ1127</strain>
    </source>
</reference>
<dbReference type="InterPro" id="IPR017850">
    <property type="entry name" value="Alkaline_phosphatase_core_sf"/>
</dbReference>
<keyword evidence="4" id="KW-0106">Calcium</keyword>
<dbReference type="CDD" id="cd16143">
    <property type="entry name" value="ARS_like"/>
    <property type="match status" value="1"/>
</dbReference>
<dbReference type="Gene3D" id="3.40.720.10">
    <property type="entry name" value="Alkaline Phosphatase, subunit A"/>
    <property type="match status" value="1"/>
</dbReference>
<dbReference type="KEGG" id="wfu:AXE80_02885"/>
<organism evidence="6 7">
    <name type="scientific">Wenyingzhuangia fucanilytica</name>
    <dbReference type="NCBI Taxonomy" id="1790137"/>
    <lineage>
        <taxon>Bacteria</taxon>
        <taxon>Pseudomonadati</taxon>
        <taxon>Bacteroidota</taxon>
        <taxon>Flavobacteriia</taxon>
        <taxon>Flavobacteriales</taxon>
        <taxon>Flavobacteriaceae</taxon>
        <taxon>Wenyingzhuangia</taxon>
    </lineage>
</organism>
<dbReference type="Gene3D" id="3.30.1120.10">
    <property type="match status" value="1"/>
</dbReference>
<dbReference type="OrthoDB" id="9765065at2"/>
<evidence type="ECO:0000313" key="7">
    <source>
        <dbReference type="Proteomes" id="UP000092967"/>
    </source>
</evidence>
<dbReference type="SUPFAM" id="SSF53649">
    <property type="entry name" value="Alkaline phosphatase-like"/>
    <property type="match status" value="1"/>
</dbReference>
<evidence type="ECO:0000259" key="5">
    <source>
        <dbReference type="Pfam" id="PF00884"/>
    </source>
</evidence>
<dbReference type="EMBL" id="CP014224">
    <property type="protein sequence ID" value="ANW95294.1"/>
    <property type="molecule type" value="Genomic_DNA"/>
</dbReference>